<dbReference type="Proteomes" id="UP000216339">
    <property type="component" value="Unassembled WGS sequence"/>
</dbReference>
<evidence type="ECO:0000256" key="1">
    <source>
        <dbReference type="ARBA" id="ARBA00022553"/>
    </source>
</evidence>
<dbReference type="InterPro" id="IPR039420">
    <property type="entry name" value="WalR-like"/>
</dbReference>
<evidence type="ECO:0000256" key="3">
    <source>
        <dbReference type="PROSITE-ProRule" id="PRU00169"/>
    </source>
</evidence>
<evidence type="ECO:0000259" key="4">
    <source>
        <dbReference type="PROSITE" id="PS50043"/>
    </source>
</evidence>
<dbReference type="SUPFAM" id="SSF46894">
    <property type="entry name" value="C-terminal effector domain of the bipartite response regulators"/>
    <property type="match status" value="1"/>
</dbReference>
<dbReference type="InterPro" id="IPR000792">
    <property type="entry name" value="Tscrpt_reg_LuxR_C"/>
</dbReference>
<dbReference type="InterPro" id="IPR058245">
    <property type="entry name" value="NreC/VraR/RcsB-like_REC"/>
</dbReference>
<dbReference type="OrthoDB" id="9795108at2"/>
<dbReference type="PROSITE" id="PS50043">
    <property type="entry name" value="HTH_LUXR_2"/>
    <property type="match status" value="1"/>
</dbReference>
<dbReference type="GO" id="GO:0006355">
    <property type="term" value="P:regulation of DNA-templated transcription"/>
    <property type="evidence" value="ECO:0007669"/>
    <property type="project" value="InterPro"/>
</dbReference>
<protein>
    <recommendedName>
        <fullName evidence="8">DNA-binding response regulator</fullName>
    </recommendedName>
</protein>
<evidence type="ECO:0008006" key="8">
    <source>
        <dbReference type="Google" id="ProtNLM"/>
    </source>
</evidence>
<dbReference type="SUPFAM" id="SSF52172">
    <property type="entry name" value="CheY-like"/>
    <property type="match status" value="1"/>
</dbReference>
<keyword evidence="7" id="KW-1185">Reference proteome</keyword>
<dbReference type="EMBL" id="MQWD01000001">
    <property type="protein sequence ID" value="PAP78064.1"/>
    <property type="molecule type" value="Genomic_DNA"/>
</dbReference>
<dbReference type="InterPro" id="IPR036388">
    <property type="entry name" value="WH-like_DNA-bd_sf"/>
</dbReference>
<dbReference type="GO" id="GO:0000160">
    <property type="term" value="P:phosphorelay signal transduction system"/>
    <property type="evidence" value="ECO:0007669"/>
    <property type="project" value="InterPro"/>
</dbReference>
<dbReference type="PANTHER" id="PTHR43214">
    <property type="entry name" value="TWO-COMPONENT RESPONSE REGULATOR"/>
    <property type="match status" value="1"/>
</dbReference>
<dbReference type="Pfam" id="PF00072">
    <property type="entry name" value="Response_reg"/>
    <property type="match status" value="1"/>
</dbReference>
<dbReference type="GO" id="GO:0003677">
    <property type="term" value="F:DNA binding"/>
    <property type="evidence" value="ECO:0007669"/>
    <property type="project" value="UniProtKB-KW"/>
</dbReference>
<dbReference type="PANTHER" id="PTHR43214:SF43">
    <property type="entry name" value="TWO-COMPONENT RESPONSE REGULATOR"/>
    <property type="match status" value="1"/>
</dbReference>
<keyword evidence="2" id="KW-0238">DNA-binding</keyword>
<organism evidence="6 7">
    <name type="scientific">Rubrivirga marina</name>
    <dbReference type="NCBI Taxonomy" id="1196024"/>
    <lineage>
        <taxon>Bacteria</taxon>
        <taxon>Pseudomonadati</taxon>
        <taxon>Rhodothermota</taxon>
        <taxon>Rhodothermia</taxon>
        <taxon>Rhodothermales</taxon>
        <taxon>Rubricoccaceae</taxon>
        <taxon>Rubrivirga</taxon>
    </lineage>
</organism>
<feature type="domain" description="Response regulatory" evidence="5">
    <location>
        <begin position="8"/>
        <end position="124"/>
    </location>
</feature>
<dbReference type="Pfam" id="PF00196">
    <property type="entry name" value="GerE"/>
    <property type="match status" value="1"/>
</dbReference>
<dbReference type="AlphaFoldDB" id="A0A271J4S9"/>
<accession>A0A271J4S9</accession>
<keyword evidence="1 3" id="KW-0597">Phosphoprotein</keyword>
<dbReference type="Gene3D" id="1.10.10.10">
    <property type="entry name" value="Winged helix-like DNA-binding domain superfamily/Winged helix DNA-binding domain"/>
    <property type="match status" value="1"/>
</dbReference>
<name>A0A271J4S9_9BACT</name>
<evidence type="ECO:0000313" key="7">
    <source>
        <dbReference type="Proteomes" id="UP000216339"/>
    </source>
</evidence>
<sequence length="204" mass="22125">MSAVPPVRTVLIDDHPALRAGVRAVLEQTGRIEVVAEASDGERGVEICQRLEPNVVLLDMEMPGMDGIAVAERLRELAVPTRVLAYSAYDDAAYVTAMLQAGAAGYVTKDKPMSLVAEAVEAVARGEGRWFVSITPPNPVDIPISDRELDVVRLMARGRDNNEIADELGISPNTVRNHVSAAYEKLGVSSWRQAVAWAWEHGLV</sequence>
<feature type="domain" description="HTH luxR-type" evidence="4">
    <location>
        <begin position="137"/>
        <end position="202"/>
    </location>
</feature>
<feature type="modified residue" description="4-aspartylphosphate" evidence="3">
    <location>
        <position position="59"/>
    </location>
</feature>
<dbReference type="Gene3D" id="3.40.50.2300">
    <property type="match status" value="1"/>
</dbReference>
<gene>
    <name evidence="6" type="ORF">BSZ37_17280</name>
</gene>
<proteinExistence type="predicted"/>
<comment type="caution">
    <text evidence="6">The sequence shown here is derived from an EMBL/GenBank/DDBJ whole genome shotgun (WGS) entry which is preliminary data.</text>
</comment>
<reference evidence="6 7" key="1">
    <citation type="submission" date="2016-11" db="EMBL/GenBank/DDBJ databases">
        <title>Study of marine rhodopsin-containing bacteria.</title>
        <authorList>
            <person name="Yoshizawa S."/>
            <person name="Kumagai Y."/>
            <person name="Kogure K."/>
        </authorList>
    </citation>
    <scope>NUCLEOTIDE SEQUENCE [LARGE SCALE GENOMIC DNA]</scope>
    <source>
        <strain evidence="6 7">SAORIC-28</strain>
    </source>
</reference>
<dbReference type="PRINTS" id="PR00038">
    <property type="entry name" value="HTHLUXR"/>
</dbReference>
<dbReference type="SMART" id="SM00448">
    <property type="entry name" value="REC"/>
    <property type="match status" value="1"/>
</dbReference>
<dbReference type="InterPro" id="IPR016032">
    <property type="entry name" value="Sig_transdc_resp-reg_C-effctor"/>
</dbReference>
<evidence type="ECO:0000256" key="2">
    <source>
        <dbReference type="ARBA" id="ARBA00023125"/>
    </source>
</evidence>
<dbReference type="InterPro" id="IPR011006">
    <property type="entry name" value="CheY-like_superfamily"/>
</dbReference>
<dbReference type="SMART" id="SM00421">
    <property type="entry name" value="HTH_LUXR"/>
    <property type="match status" value="1"/>
</dbReference>
<dbReference type="PROSITE" id="PS50110">
    <property type="entry name" value="RESPONSE_REGULATORY"/>
    <property type="match status" value="1"/>
</dbReference>
<dbReference type="InterPro" id="IPR001789">
    <property type="entry name" value="Sig_transdc_resp-reg_receiver"/>
</dbReference>
<dbReference type="PROSITE" id="PS00622">
    <property type="entry name" value="HTH_LUXR_1"/>
    <property type="match status" value="1"/>
</dbReference>
<dbReference type="RefSeq" id="WP_095511735.1">
    <property type="nucleotide sequence ID" value="NZ_MQWD01000001.1"/>
</dbReference>
<evidence type="ECO:0000313" key="6">
    <source>
        <dbReference type="EMBL" id="PAP78064.1"/>
    </source>
</evidence>
<evidence type="ECO:0000259" key="5">
    <source>
        <dbReference type="PROSITE" id="PS50110"/>
    </source>
</evidence>
<dbReference type="CDD" id="cd17535">
    <property type="entry name" value="REC_NarL-like"/>
    <property type="match status" value="1"/>
</dbReference>
<dbReference type="CDD" id="cd06170">
    <property type="entry name" value="LuxR_C_like"/>
    <property type="match status" value="1"/>
</dbReference>